<dbReference type="Gene3D" id="3.40.366.10">
    <property type="entry name" value="Malonyl-Coenzyme A Acyl Carrier Protein, domain 2"/>
    <property type="match status" value="1"/>
</dbReference>
<evidence type="ECO:0000256" key="9">
    <source>
        <dbReference type="SAM" id="MobiDB-lite"/>
    </source>
</evidence>
<dbReference type="Pfam" id="PF14765">
    <property type="entry name" value="PS-DH"/>
    <property type="match status" value="1"/>
</dbReference>
<evidence type="ECO:0000256" key="5">
    <source>
        <dbReference type="ARBA" id="ARBA00023002"/>
    </source>
</evidence>
<dbReference type="GO" id="GO:0004315">
    <property type="term" value="F:3-oxoacyl-[acyl-carrier-protein] synthase activity"/>
    <property type="evidence" value="ECO:0007669"/>
    <property type="project" value="InterPro"/>
</dbReference>
<dbReference type="SMART" id="SM00826">
    <property type="entry name" value="PKS_DH"/>
    <property type="match status" value="1"/>
</dbReference>
<keyword evidence="2" id="KW-0597">Phosphoprotein</keyword>
<protein>
    <recommendedName>
        <fullName evidence="15">Polyketide synthase</fullName>
    </recommendedName>
</protein>
<dbReference type="GO" id="GO:0016491">
    <property type="term" value="F:oxidoreductase activity"/>
    <property type="evidence" value="ECO:0007669"/>
    <property type="project" value="UniProtKB-KW"/>
</dbReference>
<evidence type="ECO:0008006" key="15">
    <source>
        <dbReference type="Google" id="ProtNLM"/>
    </source>
</evidence>
<comment type="caution">
    <text evidence="8">Lacks conserved residue(s) required for the propagation of feature annotation.</text>
</comment>
<dbReference type="CDD" id="cd05195">
    <property type="entry name" value="enoyl_red"/>
    <property type="match status" value="1"/>
</dbReference>
<dbReference type="InterPro" id="IPR036736">
    <property type="entry name" value="ACP-like_sf"/>
</dbReference>
<dbReference type="Gene3D" id="3.10.129.110">
    <property type="entry name" value="Polyketide synthase dehydratase"/>
    <property type="match status" value="1"/>
</dbReference>
<name>A0AA39TGG5_9PEZI</name>
<dbReference type="InterPro" id="IPR011032">
    <property type="entry name" value="GroES-like_sf"/>
</dbReference>
<dbReference type="SMART" id="SM00827">
    <property type="entry name" value="PKS_AT"/>
    <property type="match status" value="1"/>
</dbReference>
<dbReference type="PROSITE" id="PS52004">
    <property type="entry name" value="KS3_2"/>
    <property type="match status" value="1"/>
</dbReference>
<dbReference type="InterPro" id="IPR020807">
    <property type="entry name" value="PKS_DH"/>
</dbReference>
<keyword evidence="3" id="KW-0808">Transferase</keyword>
<dbReference type="InterPro" id="IPR006162">
    <property type="entry name" value="Ppantetheine_attach_site"/>
</dbReference>
<evidence type="ECO:0000259" key="12">
    <source>
        <dbReference type="PROSITE" id="PS52019"/>
    </source>
</evidence>
<feature type="region of interest" description="Disordered" evidence="9">
    <location>
        <begin position="1089"/>
        <end position="1148"/>
    </location>
</feature>
<dbReference type="InterPro" id="IPR050091">
    <property type="entry name" value="PKS_NRPS_Biosynth_Enz"/>
</dbReference>
<dbReference type="PANTHER" id="PTHR43775">
    <property type="entry name" value="FATTY ACID SYNTHASE"/>
    <property type="match status" value="1"/>
</dbReference>
<dbReference type="PROSITE" id="PS00012">
    <property type="entry name" value="PHOSPHOPANTETHEINE"/>
    <property type="match status" value="1"/>
</dbReference>
<dbReference type="SUPFAM" id="SSF50129">
    <property type="entry name" value="GroES-like"/>
    <property type="match status" value="1"/>
</dbReference>
<dbReference type="InterPro" id="IPR014030">
    <property type="entry name" value="Ketoacyl_synth_N"/>
</dbReference>
<feature type="region of interest" description="N-terminal hotdog fold" evidence="8">
    <location>
        <begin position="931"/>
        <end position="1062"/>
    </location>
</feature>
<feature type="domain" description="Ketosynthase family 3 (KS3)" evidence="11">
    <location>
        <begin position="12"/>
        <end position="437"/>
    </location>
</feature>
<dbReference type="GO" id="GO:0031177">
    <property type="term" value="F:phosphopantetheine binding"/>
    <property type="evidence" value="ECO:0007669"/>
    <property type="project" value="InterPro"/>
</dbReference>
<dbReference type="CDD" id="cd00833">
    <property type="entry name" value="PKS"/>
    <property type="match status" value="1"/>
</dbReference>
<dbReference type="InterPro" id="IPR020806">
    <property type="entry name" value="PKS_PP-bd"/>
</dbReference>
<keyword evidence="4" id="KW-0521">NADP</keyword>
<dbReference type="InterPro" id="IPR009081">
    <property type="entry name" value="PP-bd_ACP"/>
</dbReference>
<dbReference type="InterPro" id="IPR016039">
    <property type="entry name" value="Thiolase-like"/>
</dbReference>
<dbReference type="Gene3D" id="3.90.180.10">
    <property type="entry name" value="Medium-chain alcohol dehydrogenases, catalytic domain"/>
    <property type="match status" value="1"/>
</dbReference>
<keyword evidence="6" id="KW-0511">Multifunctional enzyme</keyword>
<dbReference type="SUPFAM" id="SSF47336">
    <property type="entry name" value="ACP-like"/>
    <property type="match status" value="1"/>
</dbReference>
<dbReference type="SUPFAM" id="SSF52151">
    <property type="entry name" value="FabD/lysophospholipase-like"/>
    <property type="match status" value="1"/>
</dbReference>
<dbReference type="InterPro" id="IPR020843">
    <property type="entry name" value="ER"/>
</dbReference>
<dbReference type="InterPro" id="IPR014043">
    <property type="entry name" value="Acyl_transferase_dom"/>
</dbReference>
<feature type="region of interest" description="C-terminal hotdog fold" evidence="8">
    <location>
        <begin position="1142"/>
        <end position="1303"/>
    </location>
</feature>
<dbReference type="CDD" id="cd05274">
    <property type="entry name" value="KR_FAS_SDR_x"/>
    <property type="match status" value="1"/>
</dbReference>
<dbReference type="PROSITE" id="PS52019">
    <property type="entry name" value="PKS_MFAS_DH"/>
    <property type="match status" value="1"/>
</dbReference>
<dbReference type="SUPFAM" id="SSF55048">
    <property type="entry name" value="Probable ACP-binding domain of malonyl-CoA ACP transacylase"/>
    <property type="match status" value="1"/>
</dbReference>
<dbReference type="Pfam" id="PF00109">
    <property type="entry name" value="ketoacyl-synt"/>
    <property type="match status" value="1"/>
</dbReference>
<feature type="domain" description="PKS/mFAS DH" evidence="12">
    <location>
        <begin position="931"/>
        <end position="1303"/>
    </location>
</feature>
<dbReference type="InterPro" id="IPR049900">
    <property type="entry name" value="PKS_mFAS_DH"/>
</dbReference>
<dbReference type="Pfam" id="PF02801">
    <property type="entry name" value="Ketoacyl-synt_C"/>
    <property type="match status" value="1"/>
</dbReference>
<dbReference type="PROSITE" id="PS50075">
    <property type="entry name" value="CARRIER"/>
    <property type="match status" value="1"/>
</dbReference>
<evidence type="ECO:0000313" key="14">
    <source>
        <dbReference type="Proteomes" id="UP001174934"/>
    </source>
</evidence>
<sequence length="2264" mass="243830">MADRNTTSADQPMPIAIVGMSCRLPGDVSTPGEFYRMLCRARSGWSKVPADRFNAAAYNHPNPDKKGCFNSQGGYFINHDLSMFDAGFFDITKKEAESMDPAQRLLLETAYEALENGGIPRESISGRKVGVFVGGNYNEHRTSNLRDLDHIPSFDATGNQGAFLAGRLAYYFNLRGPTYTVDTACSSSMHAVHLAVQSIRSGESEQALVGASHLITQPDIWVSMGKLRLFADAGKTYAFDHRAKSGYARGEGAGCLILKPLHKAQADNDHIYGVITHTGISHNGRTVGIVAPSPGEQEQLLRDVFAQAHIDPTDVGFFEAHGTGTKKGDPIEATAIYKAVGQHFTAKDPLYIGSSKPNVGHLECASGIVSIIKSTLMLYYGFILPNADFERENDAIPFKDWNMRVATQQRPWPSKKRYVCVNNFGFSGSNATCVLRAAPVSRRIELAPHGAYTTLRLFTISANDEPALRASMKKLGIWLEQHAELYQTTMPRNLAYTLCQRRSHLPWRVAITQSMCSGLAGALNSHDVVPMRASSEPPKLAFVFTGQGAQWHAMGRELLRTHPVFADAINRADKTLRDIGADFSILEELTRDKQTTKVGLAHVSQPICSAVQLALVDLLASFGIRPSAVTGHSSGEIGAAYAAGALTFESAMAAAYYRGQVIIELKQTHPGLKGSMMAVGAGADDLAPMLTAMFPDPDSPQAVVACENSPSSTTLSGDEGAIDAVANEFQARGVFNRKLFVDVAYHSPHMKLIAESYLSNICHIQPPTDMTDSKVEFYSSLRGKKIGLTELGPEYWVDNLTQAVRFSSSLQAMVKEHGPDILVEVGPHAALKGPIMQTLKKMGGAGTAGKISYLSALLRDTDATKTCLDLAGQLFVRGHHGLDFFNINHNREEKETPDIVPGLFSYPWSRQKYWYESRISQQHRLKPFARHDLLGTLADWSGDLEPTWRNIVRTSDLPWLKEYTVQERMVFPVAGFMSMAIEAASQRASLKGVSEPGRFEIKDLRVSEHLFLEDELEFEVVFNLRPSEEDAGADEFRISSYEAGRGWLDHCAGTVKTHAAGSTSARRGPSAGFHMDARSEARLGDVASSRNIDMSDSAPSSSAASSAGDHQHAETDTPETPDCGGQGCDKQLGSVTMQGSSSTGGSGSSENIYKYLGDKLAVSYPSAFQCLDEVTANETEVAAHCSPRDTVSEMPLEFETPYKLHPSILDAMLQLPLLSLGTRADSNTTGSKTAYLPCAIRHVSFSPSRLTKRANQTFCAHSTVEPRAGNTFMVESFLSPGTGAASISIAGLQLKALHAIAAAPAGPRELCFQFKWEPLKEQEQQQQQQASGDKAASASNIVIITDSSPTAAKNPLIAALTKIITTGTGTAPQISTLQSIADFSASHFIVLSELTTPLLSNNLTPAALSQIQKLLTTSPGAIWVTRGATRFPTAPNCNMALGLIRTARSELSAVASTLDLDPASKLDTAAQAALIHAAFHRSVLPGGRNVESPDQNDMEFAEEQGALYVPRIAADEELNLDVHRELGPSAPYLQEFYQEGRQLQLSAQSELLAGKEIGTETEGDNDDALFFEDDHRAEEELEHNEVEIFVAASAITQDDVAFVENSDSHDGEKHAIARGCAGTVTRVGKSVRHITVGSRVCALAEGAFGTHARALATSVVDLPTTLSVERAASVPVTFCAAQYALHDVARVRPGEKILIQLSGPVGVAAAEVAKQLGATAYVLVHNDAEADAAKRIGVSRDRVLDARSIYLRRQLEEATEGEGMEVILTMSGNETAAIKAWECLADFGRFVEIRTSEKHKISRPALGANATFTSVNMASLAAARPKAMEETLKAVMESFAAGAMQAPVKTAVFSASELGKGLERVRDGAVDPVVVVAGRKEMVKATHRKSESIFTPNGTHIIVGGTGGLGRSMAKYMVAHGARTIVLLSRSGDNSNLTTQLQSELAHPDARIVVKKCDATIETDVQQLVADLAASALPPISGVIHAAMVLRDVLLESMSHDDYDQVIRPKVAGTWNMHNVLAGNQVKLDYFVVLSSAAGILGSRGQAAYAAANTFLDAFVQFRRQNGLPGTSLDLTAVTGAGYLADNATREEDIIRNFGNETVSEQEVLALLSAAVRGAIRAPQCLTGLKLHLAADGNWPYYASDARFAALKEECLAAAEREGLVPKQTVSPGNAFRAAKSDDEAAAIAGQGILEKLSEVLTISVENLDVARNITSYGLDSLTAIELRNWIAKELRANLQILELLSSGTVNDLAALIVVKTRTN</sequence>
<dbReference type="Gene3D" id="3.30.70.3290">
    <property type="match status" value="1"/>
</dbReference>
<dbReference type="InterPro" id="IPR014031">
    <property type="entry name" value="Ketoacyl_synth_C"/>
</dbReference>
<evidence type="ECO:0000256" key="4">
    <source>
        <dbReference type="ARBA" id="ARBA00022857"/>
    </source>
</evidence>
<dbReference type="InterPro" id="IPR057326">
    <property type="entry name" value="KR_dom"/>
</dbReference>
<evidence type="ECO:0000259" key="11">
    <source>
        <dbReference type="PROSITE" id="PS52004"/>
    </source>
</evidence>
<evidence type="ECO:0000256" key="2">
    <source>
        <dbReference type="ARBA" id="ARBA00022553"/>
    </source>
</evidence>
<dbReference type="PROSITE" id="PS00606">
    <property type="entry name" value="KS3_1"/>
    <property type="match status" value="1"/>
</dbReference>
<dbReference type="InterPro" id="IPR001227">
    <property type="entry name" value="Ac_transferase_dom_sf"/>
</dbReference>
<gene>
    <name evidence="13" type="ORF">B0T17DRAFT_501004</name>
</gene>
<dbReference type="SUPFAM" id="SSF51735">
    <property type="entry name" value="NAD(P)-binding Rossmann-fold domains"/>
    <property type="match status" value="2"/>
</dbReference>
<accession>A0AA39TGG5</accession>
<dbReference type="SMART" id="SM00822">
    <property type="entry name" value="PKS_KR"/>
    <property type="match status" value="1"/>
</dbReference>
<dbReference type="InterPro" id="IPR032821">
    <property type="entry name" value="PKS_assoc"/>
</dbReference>
<dbReference type="SMART" id="SM00829">
    <property type="entry name" value="PKS_ER"/>
    <property type="match status" value="1"/>
</dbReference>
<dbReference type="Gene3D" id="3.40.50.720">
    <property type="entry name" value="NAD(P)-binding Rossmann-like Domain"/>
    <property type="match status" value="3"/>
</dbReference>
<dbReference type="Gene3D" id="1.10.1200.10">
    <property type="entry name" value="ACP-like"/>
    <property type="match status" value="1"/>
</dbReference>
<evidence type="ECO:0000256" key="3">
    <source>
        <dbReference type="ARBA" id="ARBA00022679"/>
    </source>
</evidence>
<keyword evidence="5" id="KW-0560">Oxidoreductase</keyword>
<dbReference type="SMART" id="SM00823">
    <property type="entry name" value="PKS_PP"/>
    <property type="match status" value="1"/>
</dbReference>
<dbReference type="GO" id="GO:0006633">
    <property type="term" value="P:fatty acid biosynthetic process"/>
    <property type="evidence" value="ECO:0007669"/>
    <property type="project" value="InterPro"/>
</dbReference>
<dbReference type="InterPro" id="IPR016036">
    <property type="entry name" value="Malonyl_transacylase_ACP-bd"/>
</dbReference>
<dbReference type="InterPro" id="IPR016035">
    <property type="entry name" value="Acyl_Trfase/lysoPLipase"/>
</dbReference>
<dbReference type="Pfam" id="PF00698">
    <property type="entry name" value="Acyl_transf_1"/>
    <property type="match status" value="1"/>
</dbReference>
<dbReference type="PANTHER" id="PTHR43775:SF13">
    <property type="entry name" value="POLYKETIDE SYNTHASE 1"/>
    <property type="match status" value="1"/>
</dbReference>
<dbReference type="InterPro" id="IPR020841">
    <property type="entry name" value="PKS_Beta-ketoAc_synthase_dom"/>
</dbReference>
<organism evidence="13 14">
    <name type="scientific">Bombardia bombarda</name>
    <dbReference type="NCBI Taxonomy" id="252184"/>
    <lineage>
        <taxon>Eukaryota</taxon>
        <taxon>Fungi</taxon>
        <taxon>Dikarya</taxon>
        <taxon>Ascomycota</taxon>
        <taxon>Pezizomycotina</taxon>
        <taxon>Sordariomycetes</taxon>
        <taxon>Sordariomycetidae</taxon>
        <taxon>Sordariales</taxon>
        <taxon>Lasiosphaeriaceae</taxon>
        <taxon>Bombardia</taxon>
    </lineage>
</organism>
<dbReference type="Gene3D" id="3.40.47.10">
    <property type="match status" value="1"/>
</dbReference>
<dbReference type="SMART" id="SM00825">
    <property type="entry name" value="PKS_KS"/>
    <property type="match status" value="1"/>
</dbReference>
<feature type="domain" description="Carrier" evidence="10">
    <location>
        <begin position="2184"/>
        <end position="2261"/>
    </location>
</feature>
<dbReference type="InterPro" id="IPR013968">
    <property type="entry name" value="PKS_KR"/>
</dbReference>
<dbReference type="Proteomes" id="UP001174934">
    <property type="component" value="Unassembled WGS sequence"/>
</dbReference>
<dbReference type="GO" id="GO:0044550">
    <property type="term" value="P:secondary metabolite biosynthetic process"/>
    <property type="evidence" value="ECO:0007669"/>
    <property type="project" value="TreeGrafter"/>
</dbReference>
<dbReference type="InterPro" id="IPR042104">
    <property type="entry name" value="PKS_dehydratase_sf"/>
</dbReference>
<feature type="compositionally biased region" description="Low complexity" evidence="9">
    <location>
        <begin position="1095"/>
        <end position="1107"/>
    </location>
</feature>
<evidence type="ECO:0000256" key="1">
    <source>
        <dbReference type="ARBA" id="ARBA00022450"/>
    </source>
</evidence>
<evidence type="ECO:0000256" key="6">
    <source>
        <dbReference type="ARBA" id="ARBA00023268"/>
    </source>
</evidence>
<dbReference type="InterPro" id="IPR036291">
    <property type="entry name" value="NAD(P)-bd_dom_sf"/>
</dbReference>
<dbReference type="Pfam" id="PF16197">
    <property type="entry name" value="KAsynt_C_assoc"/>
    <property type="match status" value="1"/>
</dbReference>
<evidence type="ECO:0000259" key="10">
    <source>
        <dbReference type="PROSITE" id="PS50075"/>
    </source>
</evidence>
<keyword evidence="14" id="KW-1185">Reference proteome</keyword>
<proteinExistence type="predicted"/>
<reference evidence="13" key="1">
    <citation type="submission" date="2023-06" db="EMBL/GenBank/DDBJ databases">
        <title>Genome-scale phylogeny and comparative genomics of the fungal order Sordariales.</title>
        <authorList>
            <consortium name="Lawrence Berkeley National Laboratory"/>
            <person name="Hensen N."/>
            <person name="Bonometti L."/>
            <person name="Westerberg I."/>
            <person name="Brannstrom I.O."/>
            <person name="Guillou S."/>
            <person name="Cros-Aarteil S."/>
            <person name="Calhoun S."/>
            <person name="Haridas S."/>
            <person name="Kuo A."/>
            <person name="Mondo S."/>
            <person name="Pangilinan J."/>
            <person name="Riley R."/>
            <person name="LaButti K."/>
            <person name="Andreopoulos B."/>
            <person name="Lipzen A."/>
            <person name="Chen C."/>
            <person name="Yanf M."/>
            <person name="Daum C."/>
            <person name="Ng V."/>
            <person name="Clum A."/>
            <person name="Steindorff A."/>
            <person name="Ohm R."/>
            <person name="Martin F."/>
            <person name="Silar P."/>
            <person name="Natvig D."/>
            <person name="Lalanne C."/>
            <person name="Gautier V."/>
            <person name="Ament-velasquez S.L."/>
            <person name="Kruys A."/>
            <person name="Hutchinson M.I."/>
            <person name="Powell A.J."/>
            <person name="Barry K."/>
            <person name="Miller A.N."/>
            <person name="Grigoriev I.V."/>
            <person name="Debuchy R."/>
            <person name="Gladieux P."/>
            <person name="Thoren M.H."/>
            <person name="Johannesson H."/>
        </authorList>
    </citation>
    <scope>NUCLEOTIDE SEQUENCE</scope>
    <source>
        <strain evidence="13">SMH3391-2</strain>
    </source>
</reference>
<dbReference type="Pfam" id="PF00107">
    <property type="entry name" value="ADH_zinc_N"/>
    <property type="match status" value="1"/>
</dbReference>
<dbReference type="InterPro" id="IPR013149">
    <property type="entry name" value="ADH-like_C"/>
</dbReference>
<keyword evidence="7" id="KW-0012">Acyltransferase</keyword>
<evidence type="ECO:0000256" key="7">
    <source>
        <dbReference type="ARBA" id="ARBA00023315"/>
    </source>
</evidence>
<evidence type="ECO:0000313" key="13">
    <source>
        <dbReference type="EMBL" id="KAK0609892.1"/>
    </source>
</evidence>
<dbReference type="SUPFAM" id="SSF53901">
    <property type="entry name" value="Thiolase-like"/>
    <property type="match status" value="1"/>
</dbReference>
<evidence type="ECO:0000256" key="8">
    <source>
        <dbReference type="PROSITE-ProRule" id="PRU01363"/>
    </source>
</evidence>
<comment type="caution">
    <text evidence="13">The sequence shown here is derived from an EMBL/GenBank/DDBJ whole genome shotgun (WGS) entry which is preliminary data.</text>
</comment>
<dbReference type="Pfam" id="PF08659">
    <property type="entry name" value="KR"/>
    <property type="match status" value="1"/>
</dbReference>
<dbReference type="PROSITE" id="PS51257">
    <property type="entry name" value="PROKAR_LIPOPROTEIN"/>
    <property type="match status" value="1"/>
</dbReference>
<keyword evidence="1" id="KW-0596">Phosphopantetheine</keyword>
<dbReference type="Pfam" id="PF21089">
    <property type="entry name" value="PKS_DH_N"/>
    <property type="match status" value="1"/>
</dbReference>
<dbReference type="GO" id="GO:0004312">
    <property type="term" value="F:fatty acid synthase activity"/>
    <property type="evidence" value="ECO:0007669"/>
    <property type="project" value="TreeGrafter"/>
</dbReference>
<dbReference type="InterPro" id="IPR018201">
    <property type="entry name" value="Ketoacyl_synth_AS"/>
</dbReference>
<dbReference type="EMBL" id="JAULSR010000011">
    <property type="protein sequence ID" value="KAK0609892.1"/>
    <property type="molecule type" value="Genomic_DNA"/>
</dbReference>
<dbReference type="InterPro" id="IPR049552">
    <property type="entry name" value="PKS_DH_N"/>
</dbReference>
<dbReference type="Pfam" id="PF23297">
    <property type="entry name" value="ACP_SdgA_C"/>
    <property type="match status" value="1"/>
</dbReference>
<dbReference type="InterPro" id="IPR049551">
    <property type="entry name" value="PKS_DH_C"/>
</dbReference>